<dbReference type="GO" id="GO:0004799">
    <property type="term" value="F:thymidylate synthase activity"/>
    <property type="evidence" value="ECO:0007669"/>
    <property type="project" value="UniProtKB-EC"/>
</dbReference>
<dbReference type="RefSeq" id="YP_009280098.1">
    <property type="nucleotide sequence ID" value="NC_031020.1"/>
</dbReference>
<dbReference type="PRINTS" id="PR00108">
    <property type="entry name" value="THYMDSNTHASE"/>
</dbReference>
<dbReference type="OrthoDB" id="13491at10239"/>
<evidence type="ECO:0000313" key="7">
    <source>
        <dbReference type="Proteomes" id="UP000203816"/>
    </source>
</evidence>
<protein>
    <recommendedName>
        <fullName evidence="2">thymidylate synthase</fullName>
        <ecNumber evidence="2">2.1.1.45</ecNumber>
    </recommendedName>
</protein>
<gene>
    <name evidence="6" type="ORF">MP1_gp0240</name>
</gene>
<comment type="similarity">
    <text evidence="1">Belongs to the thymidylate synthase family.</text>
</comment>
<dbReference type="InterPro" id="IPR045097">
    <property type="entry name" value="Thymidate_synth/dCMP_Mease"/>
</dbReference>
<organism evidence="6 7">
    <name type="scientific">Morganella phage vB_MmoM_MP1</name>
    <dbReference type="NCBI Taxonomy" id="1852628"/>
    <lineage>
        <taxon>Viruses</taxon>
        <taxon>Duplodnaviria</taxon>
        <taxon>Heunggongvirae</taxon>
        <taxon>Uroviricota</taxon>
        <taxon>Caudoviricetes</taxon>
        <taxon>Pantevenvirales</taxon>
        <taxon>Straboviridae</taxon>
        <taxon>Gualtarvirus</taxon>
        <taxon>Gualtarvirus mp1</taxon>
    </lineage>
</organism>
<evidence type="ECO:0000259" key="5">
    <source>
        <dbReference type="Pfam" id="PF00303"/>
    </source>
</evidence>
<reference evidence="6 7" key="1">
    <citation type="submission" date="2016-04" db="EMBL/GenBank/DDBJ databases">
        <title>Comparative genomics of Morganella phages MP1 and MP2 define new clades among the T4 and T7-like Viruses.</title>
        <authorList>
            <person name="Pinto G."/>
            <person name="Oliveira A."/>
            <person name="Malgorzata L."/>
            <person name="Kropinski A."/>
            <person name="Azeredo J."/>
        </authorList>
    </citation>
    <scope>NUCLEOTIDE SEQUENCE [LARGE SCALE GENOMIC DNA]</scope>
</reference>
<evidence type="ECO:0000313" key="6">
    <source>
        <dbReference type="EMBL" id="ANM46442.1"/>
    </source>
</evidence>
<keyword evidence="3 6" id="KW-0489">Methyltransferase</keyword>
<dbReference type="GeneID" id="29059388"/>
<dbReference type="EMBL" id="KX078569">
    <property type="protein sequence ID" value="ANM46442.1"/>
    <property type="molecule type" value="Genomic_DNA"/>
</dbReference>
<dbReference type="Proteomes" id="UP000203816">
    <property type="component" value="Segment"/>
</dbReference>
<proteinExistence type="inferred from homology"/>
<dbReference type="SUPFAM" id="SSF55831">
    <property type="entry name" value="Thymidylate synthase/dCMP hydroxymethylase"/>
    <property type="match status" value="1"/>
</dbReference>
<keyword evidence="4 6" id="KW-0808">Transferase</keyword>
<dbReference type="Gene3D" id="3.30.572.10">
    <property type="entry name" value="Thymidylate synthase/dCMP hydroxymethylase domain"/>
    <property type="match status" value="1"/>
</dbReference>
<name>A0A192YA66_9CAUD</name>
<evidence type="ECO:0000256" key="3">
    <source>
        <dbReference type="ARBA" id="ARBA00022603"/>
    </source>
</evidence>
<keyword evidence="7" id="KW-1185">Reference proteome</keyword>
<dbReference type="EC" id="2.1.1.45" evidence="2"/>
<dbReference type="InterPro" id="IPR000398">
    <property type="entry name" value="Thymidylate_synthase"/>
</dbReference>
<dbReference type="PANTHER" id="PTHR11548">
    <property type="entry name" value="THYMIDYLATE SYNTHASE 1"/>
    <property type="match status" value="1"/>
</dbReference>
<evidence type="ECO:0000256" key="2">
    <source>
        <dbReference type="ARBA" id="ARBA00011947"/>
    </source>
</evidence>
<dbReference type="KEGG" id="vg:29059388"/>
<dbReference type="NCBIfam" id="NF002498">
    <property type="entry name" value="PRK01827.1-4"/>
    <property type="match status" value="1"/>
</dbReference>
<dbReference type="PANTHER" id="PTHR11548:SF9">
    <property type="entry name" value="THYMIDYLATE SYNTHASE"/>
    <property type="match status" value="1"/>
</dbReference>
<dbReference type="CDD" id="cd00351">
    <property type="entry name" value="TS_Pyrimidine_HMase"/>
    <property type="match status" value="1"/>
</dbReference>
<feature type="domain" description="Thymidylate synthase/dCMP hydroxymethylase" evidence="5">
    <location>
        <begin position="5"/>
        <end position="279"/>
    </location>
</feature>
<evidence type="ECO:0000256" key="1">
    <source>
        <dbReference type="ARBA" id="ARBA00009972"/>
    </source>
</evidence>
<dbReference type="NCBIfam" id="TIGR03284">
    <property type="entry name" value="thym_sym"/>
    <property type="match status" value="1"/>
</dbReference>
<dbReference type="Pfam" id="PF00303">
    <property type="entry name" value="Thymidylat_synt"/>
    <property type="match status" value="1"/>
</dbReference>
<dbReference type="GO" id="GO:0032259">
    <property type="term" value="P:methylation"/>
    <property type="evidence" value="ECO:0007669"/>
    <property type="project" value="UniProtKB-KW"/>
</dbReference>
<dbReference type="InterPro" id="IPR023451">
    <property type="entry name" value="Thymidate_synth/dCMP_Mease_dom"/>
</dbReference>
<dbReference type="GO" id="GO:0006231">
    <property type="term" value="P:dTMP biosynthetic process"/>
    <property type="evidence" value="ECO:0007669"/>
    <property type="project" value="InterPro"/>
</dbReference>
<sequence length="279" mass="32306">MEKYQYINLLKRIYEEGTDIYNKRTQKVCRVIIDANLTYEKCPLDTTRKSFYKASIAELLGYIRGLSSAADFRALGTNTWNANANENEAWLKNPNRKGEDDMGRVYGVQGRHWVGPNGEVDQLRKIYENLSAGIDDRGEILSYWNPGEIELGCLRSCVHTYTFSLVHDTLHVTVYQRSADVPLGLNFDLIQAYTFLHLMAQITRNKPGKMFYKIVNAHIYEDQLPMVPTQISREPFDEPQLIINPNIKSLEDVETWVTTDDFKIVNYQHHEPIKYPFSV</sequence>
<accession>A0A192YA66</accession>
<evidence type="ECO:0000256" key="4">
    <source>
        <dbReference type="ARBA" id="ARBA00022679"/>
    </source>
</evidence>
<dbReference type="InterPro" id="IPR036926">
    <property type="entry name" value="Thymidate_synth/dCMP_Mease_sf"/>
</dbReference>